<dbReference type="InParanoid" id="B9S4P4"/>
<dbReference type="Proteomes" id="UP000008311">
    <property type="component" value="Unassembled WGS sequence"/>
</dbReference>
<protein>
    <submittedName>
        <fullName evidence="1">Uncharacterized protein</fullName>
    </submittedName>
</protein>
<evidence type="ECO:0000313" key="1">
    <source>
        <dbReference type="EMBL" id="EEF41368.1"/>
    </source>
</evidence>
<reference evidence="2" key="1">
    <citation type="journal article" date="2010" name="Nat. Biotechnol.">
        <title>Draft genome sequence of the oilseed species Ricinus communis.</title>
        <authorList>
            <person name="Chan A.P."/>
            <person name="Crabtree J."/>
            <person name="Zhao Q."/>
            <person name="Lorenzi H."/>
            <person name="Orvis J."/>
            <person name="Puiu D."/>
            <person name="Melake-Berhan A."/>
            <person name="Jones K.M."/>
            <person name="Redman J."/>
            <person name="Chen G."/>
            <person name="Cahoon E.B."/>
            <person name="Gedil M."/>
            <person name="Stanke M."/>
            <person name="Haas B.J."/>
            <person name="Wortman J.R."/>
            <person name="Fraser-Liggett C.M."/>
            <person name="Ravel J."/>
            <person name="Rabinowicz P.D."/>
        </authorList>
    </citation>
    <scope>NUCLEOTIDE SEQUENCE [LARGE SCALE GENOMIC DNA]</scope>
    <source>
        <strain evidence="2">cv. Hale</strain>
    </source>
</reference>
<evidence type="ECO:0000313" key="2">
    <source>
        <dbReference type="Proteomes" id="UP000008311"/>
    </source>
</evidence>
<proteinExistence type="predicted"/>
<dbReference type="EMBL" id="EQ973866">
    <property type="protein sequence ID" value="EEF41368.1"/>
    <property type="molecule type" value="Genomic_DNA"/>
</dbReference>
<gene>
    <name evidence="1" type="ORF">RCOM_0990730</name>
</gene>
<name>B9S4P4_RICCO</name>
<sequence>MRRKEVWLELAEDPIVGSASTMGMDELVDKTRQGADQTTIMTKTKHSMKPNTLPNSIFLQDLTNYCPKMAGYKFSITQRQKPNILHISS</sequence>
<dbReference type="AlphaFoldDB" id="B9S4P4"/>
<keyword evidence="2" id="KW-1185">Reference proteome</keyword>
<organism evidence="1 2">
    <name type="scientific">Ricinus communis</name>
    <name type="common">Castor bean</name>
    <dbReference type="NCBI Taxonomy" id="3988"/>
    <lineage>
        <taxon>Eukaryota</taxon>
        <taxon>Viridiplantae</taxon>
        <taxon>Streptophyta</taxon>
        <taxon>Embryophyta</taxon>
        <taxon>Tracheophyta</taxon>
        <taxon>Spermatophyta</taxon>
        <taxon>Magnoliopsida</taxon>
        <taxon>eudicotyledons</taxon>
        <taxon>Gunneridae</taxon>
        <taxon>Pentapetalae</taxon>
        <taxon>rosids</taxon>
        <taxon>fabids</taxon>
        <taxon>Malpighiales</taxon>
        <taxon>Euphorbiaceae</taxon>
        <taxon>Acalyphoideae</taxon>
        <taxon>Acalypheae</taxon>
        <taxon>Ricinus</taxon>
    </lineage>
</organism>
<accession>B9S4P4</accession>